<dbReference type="AlphaFoldDB" id="A0A7G9W9J7"/>
<evidence type="ECO:0000259" key="1">
    <source>
        <dbReference type="Pfam" id="PF01814"/>
    </source>
</evidence>
<dbReference type="Pfam" id="PF01814">
    <property type="entry name" value="Hemerythrin"/>
    <property type="match status" value="1"/>
</dbReference>
<sequence>MEKWLNTGIQEVIKQYPKVGDILNNFNIGCTTCNPGTCILGDVVGIHNLQPEDEAEMMYQIEKEIYSHREVVKAKVEVNSPQVTEIVYSPPVKELVDEHVLIKRWLALVPKVVEILQDGKRDIWAEVKQGALFCRHYADELHHGKEENILFGLVEQESEIIKIMLDDHVFGRENVALILEAAEEKDAQKAIKHLNAFKDMLTEHIKKEDEILFPWIDRKLSSKQVGQLFTQFSKVNQELADTSLKYKEVLVHLEKAILS</sequence>
<dbReference type="CDD" id="cd12108">
    <property type="entry name" value="Hr-like"/>
    <property type="match status" value="1"/>
</dbReference>
<dbReference type="PANTHER" id="PTHR39966:SF1">
    <property type="entry name" value="HEMERYTHRIN-LIKE DOMAIN-CONTAINING PROTEIN"/>
    <property type="match status" value="1"/>
</dbReference>
<dbReference type="RefSeq" id="WP_213165722.1">
    <property type="nucleotide sequence ID" value="NZ_CP058559.1"/>
</dbReference>
<protein>
    <submittedName>
        <fullName evidence="2">Hemerythrin domain-containing protein</fullName>
    </submittedName>
</protein>
<dbReference type="Gene3D" id="1.20.120.520">
    <property type="entry name" value="nmb1532 protein domain like"/>
    <property type="match status" value="1"/>
</dbReference>
<dbReference type="Proteomes" id="UP000516160">
    <property type="component" value="Chromosome"/>
</dbReference>
<dbReference type="InterPro" id="IPR012312">
    <property type="entry name" value="Hemerythrin-like"/>
</dbReference>
<accession>A0A7G9W9J7</accession>
<dbReference type="GO" id="GO:0005886">
    <property type="term" value="C:plasma membrane"/>
    <property type="evidence" value="ECO:0007669"/>
    <property type="project" value="TreeGrafter"/>
</dbReference>
<feature type="domain" description="Hemerythrin-like" evidence="1">
    <location>
        <begin position="92"/>
        <end position="216"/>
    </location>
</feature>
<organism evidence="2 3">
    <name type="scientific">Alkalicella caledoniensis</name>
    <dbReference type="NCBI Taxonomy" id="2731377"/>
    <lineage>
        <taxon>Bacteria</taxon>
        <taxon>Bacillati</taxon>
        <taxon>Bacillota</taxon>
        <taxon>Clostridia</taxon>
        <taxon>Eubacteriales</taxon>
        <taxon>Proteinivoracaceae</taxon>
        <taxon>Alkalicella</taxon>
    </lineage>
</organism>
<keyword evidence="3" id="KW-1185">Reference proteome</keyword>
<dbReference type="KEGG" id="acae:HYG86_11595"/>
<gene>
    <name evidence="2" type="ORF">HYG86_11595</name>
</gene>
<reference evidence="2 3" key="1">
    <citation type="submission" date="2020-07" db="EMBL/GenBank/DDBJ databases">
        <title>Alkalicella. sp. LB2 genome.</title>
        <authorList>
            <person name="Postec A."/>
            <person name="Quemeneur M."/>
        </authorList>
    </citation>
    <scope>NUCLEOTIDE SEQUENCE [LARGE SCALE GENOMIC DNA]</scope>
    <source>
        <strain evidence="2 3">LB2</strain>
    </source>
</reference>
<dbReference type="PANTHER" id="PTHR39966">
    <property type="entry name" value="BLL2471 PROTEIN-RELATED"/>
    <property type="match status" value="1"/>
</dbReference>
<name>A0A7G9W9J7_ALKCA</name>
<dbReference type="EMBL" id="CP058559">
    <property type="protein sequence ID" value="QNO15359.1"/>
    <property type="molecule type" value="Genomic_DNA"/>
</dbReference>
<proteinExistence type="predicted"/>
<evidence type="ECO:0000313" key="2">
    <source>
        <dbReference type="EMBL" id="QNO15359.1"/>
    </source>
</evidence>
<evidence type="ECO:0000313" key="3">
    <source>
        <dbReference type="Proteomes" id="UP000516160"/>
    </source>
</evidence>